<dbReference type="KEGG" id="caua:113053172"/>
<evidence type="ECO:0000313" key="3">
    <source>
        <dbReference type="Proteomes" id="UP000515129"/>
    </source>
</evidence>
<dbReference type="SUPFAM" id="SSF82199">
    <property type="entry name" value="SET domain"/>
    <property type="match status" value="1"/>
</dbReference>
<dbReference type="InterPro" id="IPR001214">
    <property type="entry name" value="SET_dom"/>
</dbReference>
<proteinExistence type="predicted"/>
<feature type="compositionally biased region" description="Low complexity" evidence="1">
    <location>
        <begin position="248"/>
        <end position="273"/>
    </location>
</feature>
<gene>
    <name evidence="4" type="primary">LOC113053172</name>
</gene>
<accession>A0A6P6KN87</accession>
<sequence>MQTRDDGTRETDDKQPTRRKVISRKKVAMLGNKRRRKPLQDAEHHHITCKTDKPGLREQFISKYKGRGVFTTGAFFRGDFVLEYRGELLSSQESLDRTGHYTEAENMFLFDFQWHGKNWCMDASKEDSSLGRLANDETRNPTCKMRTVEVSRKPHLCLFAVRDILPGEEITYNYGDSDWPWRVKPLNKASAESTDKKPASSLRLHKSPHCAASVSSPELDKVNSNGPHKQSGKARTSRNKTAASLFFSVATPKSKSPTSPSTSPVQPSSSSPAYRGGERINKAACECGIKNPEALSSTRLRKHIATMSKILNLNENEADQLADFLGHDIRIHRQFYRLPEGTLQLAKMSKVLMAMEKGTLSDYKGKKLDDIEIDPNEQLEAQGDSMSSDEEDSSDLSQTPAPAPVQTDQPVQSEQAVSQEDQGSSNAPKKKWEDSEVKAVERHMMSFIKTCKVPGKQDCERCIHAEPEALKQRTWTGVKNYVRNRITTLKRKGGL</sequence>
<feature type="region of interest" description="Disordered" evidence="1">
    <location>
        <begin position="1"/>
        <end position="24"/>
    </location>
</feature>
<feature type="compositionally biased region" description="Polar residues" evidence="1">
    <location>
        <begin position="406"/>
        <end position="427"/>
    </location>
</feature>
<feature type="region of interest" description="Disordered" evidence="1">
    <location>
        <begin position="190"/>
        <end position="276"/>
    </location>
</feature>
<dbReference type="RefSeq" id="XP_026073765.1">
    <property type="nucleotide sequence ID" value="XM_026217980.1"/>
</dbReference>
<feature type="compositionally biased region" description="Basic and acidic residues" evidence="1">
    <location>
        <begin position="1"/>
        <end position="16"/>
    </location>
</feature>
<dbReference type="Gene3D" id="2.170.270.10">
    <property type="entry name" value="SET domain"/>
    <property type="match status" value="1"/>
</dbReference>
<dbReference type="AlphaFoldDB" id="A0A6P6KN87"/>
<name>A0A6P6KN87_CARAU</name>
<dbReference type="PANTHER" id="PTHR33480">
    <property type="entry name" value="SET DOMAIN-CONTAINING PROTEIN-RELATED"/>
    <property type="match status" value="1"/>
</dbReference>
<protein>
    <submittedName>
        <fullName evidence="4">Uncharacterized protein LOC113053172 isoform X1</fullName>
    </submittedName>
</protein>
<dbReference type="Pfam" id="PF00856">
    <property type="entry name" value="SET"/>
    <property type="match status" value="1"/>
</dbReference>
<dbReference type="PANTHER" id="PTHR33480:SF5">
    <property type="entry name" value="SI:DKEY-51D8.9"/>
    <property type="match status" value="1"/>
</dbReference>
<dbReference type="Proteomes" id="UP000515129">
    <property type="component" value="Chromosome 34"/>
</dbReference>
<dbReference type="InterPro" id="IPR046341">
    <property type="entry name" value="SET_dom_sf"/>
</dbReference>
<evidence type="ECO:0000313" key="4">
    <source>
        <dbReference type="RefSeq" id="XP_026073765.1"/>
    </source>
</evidence>
<dbReference type="GeneID" id="113053172"/>
<evidence type="ECO:0000256" key="1">
    <source>
        <dbReference type="SAM" id="MobiDB-lite"/>
    </source>
</evidence>
<dbReference type="SMART" id="SM00317">
    <property type="entry name" value="SET"/>
    <property type="match status" value="1"/>
</dbReference>
<feature type="domain" description="SET" evidence="2">
    <location>
        <begin position="52"/>
        <end position="175"/>
    </location>
</feature>
<reference evidence="4" key="1">
    <citation type="submission" date="2025-08" db="UniProtKB">
        <authorList>
            <consortium name="RefSeq"/>
        </authorList>
    </citation>
    <scope>IDENTIFICATION</scope>
    <source>
        <strain evidence="4">Wakin</strain>
        <tissue evidence="4">Muscle</tissue>
    </source>
</reference>
<keyword evidence="3" id="KW-1185">Reference proteome</keyword>
<dbReference type="PROSITE" id="PS50280">
    <property type="entry name" value="SET"/>
    <property type="match status" value="1"/>
</dbReference>
<organism evidence="3 4">
    <name type="scientific">Carassius auratus</name>
    <name type="common">Goldfish</name>
    <dbReference type="NCBI Taxonomy" id="7957"/>
    <lineage>
        <taxon>Eukaryota</taxon>
        <taxon>Metazoa</taxon>
        <taxon>Chordata</taxon>
        <taxon>Craniata</taxon>
        <taxon>Vertebrata</taxon>
        <taxon>Euteleostomi</taxon>
        <taxon>Actinopterygii</taxon>
        <taxon>Neopterygii</taxon>
        <taxon>Teleostei</taxon>
        <taxon>Ostariophysi</taxon>
        <taxon>Cypriniformes</taxon>
        <taxon>Cyprinidae</taxon>
        <taxon>Cyprininae</taxon>
        <taxon>Carassius</taxon>
    </lineage>
</organism>
<evidence type="ECO:0000259" key="2">
    <source>
        <dbReference type="PROSITE" id="PS50280"/>
    </source>
</evidence>
<feature type="region of interest" description="Disordered" evidence="1">
    <location>
        <begin position="380"/>
        <end position="435"/>
    </location>
</feature>